<gene>
    <name evidence="2" type="ORF">D1B17_11820</name>
</gene>
<name>A0A386PVP5_9LACO</name>
<dbReference type="SUPFAM" id="SSF48452">
    <property type="entry name" value="TPR-like"/>
    <property type="match status" value="1"/>
</dbReference>
<evidence type="ECO:0000313" key="2">
    <source>
        <dbReference type="EMBL" id="AYE39278.1"/>
    </source>
</evidence>
<keyword evidence="1" id="KW-0802">TPR repeat</keyword>
<dbReference type="AlphaFoldDB" id="A0A386PVP5"/>
<dbReference type="InterPro" id="IPR019734">
    <property type="entry name" value="TPR_rpt"/>
</dbReference>
<dbReference type="PROSITE" id="PS50005">
    <property type="entry name" value="TPR"/>
    <property type="match status" value="2"/>
</dbReference>
<feature type="repeat" description="TPR" evidence="1">
    <location>
        <begin position="262"/>
        <end position="295"/>
    </location>
</feature>
<protein>
    <submittedName>
        <fullName evidence="2">Tetratricopeptide repeat protein</fullName>
    </submittedName>
</protein>
<dbReference type="OrthoDB" id="13540at2"/>
<dbReference type="SMART" id="SM00028">
    <property type="entry name" value="TPR"/>
    <property type="match status" value="3"/>
</dbReference>
<evidence type="ECO:0000256" key="1">
    <source>
        <dbReference type="PROSITE-ProRule" id="PRU00339"/>
    </source>
</evidence>
<dbReference type="Proteomes" id="UP000267208">
    <property type="component" value="Chromosome"/>
</dbReference>
<dbReference type="EMBL" id="CP031933">
    <property type="protein sequence ID" value="AYE39278.1"/>
    <property type="molecule type" value="Genomic_DNA"/>
</dbReference>
<sequence>MSQEGFEQAEKLREQGIEKANKGDIAGAISLFNDGITLAPYDDKLYYFRALTRLLNFNSHNAYLVSDATYSMDDFFVYTLLQWMGYLQGANDESADEFYKFIRYYLISVSECFRIVNPESLVENEPDFDELMRRDLLVKRGIHIAVDEQEIKKLDVENIDGLLNYMVKIVTKDFDDYLNSGIREDVRYFYVTINKSRELFLDFLNFFVPRYKASQRMGQRVSNQPSEVKAIMKNGDKYYQNEDFKNALDIYQKVLAYDSKNEEALVKQGLCFYILNQIIDARNSFEAALKVNPNNAVVQGYLKLCY</sequence>
<accession>A0A386PVP5</accession>
<dbReference type="KEGG" id="lzh:D1B17_11820"/>
<dbReference type="InterPro" id="IPR011990">
    <property type="entry name" value="TPR-like_helical_dom_sf"/>
</dbReference>
<feature type="repeat" description="TPR" evidence="1">
    <location>
        <begin position="228"/>
        <end position="261"/>
    </location>
</feature>
<dbReference type="RefSeq" id="WP_120143760.1">
    <property type="nucleotide sequence ID" value="NZ_CP031933.2"/>
</dbReference>
<reference evidence="3" key="1">
    <citation type="submission" date="2018-08" db="EMBL/GenBank/DDBJ databases">
        <title>Genome of Lactobacillus sp. HBUAS52074.</title>
        <authorList>
            <person name="Guo Z."/>
            <person name="Zhang Z.D."/>
        </authorList>
    </citation>
    <scope>NUCLEOTIDE SEQUENCE [LARGE SCALE GENOMIC DNA]</scope>
    <source>
        <strain evidence="3">HBUAS52074</strain>
    </source>
</reference>
<dbReference type="Gene3D" id="1.25.40.10">
    <property type="entry name" value="Tetratricopeptide repeat domain"/>
    <property type="match status" value="2"/>
</dbReference>
<keyword evidence="3" id="KW-1185">Reference proteome</keyword>
<organism evidence="2 3">
    <name type="scientific">Companilactobacillus zhachilii</name>
    <dbReference type="NCBI Taxonomy" id="2304606"/>
    <lineage>
        <taxon>Bacteria</taxon>
        <taxon>Bacillati</taxon>
        <taxon>Bacillota</taxon>
        <taxon>Bacilli</taxon>
        <taxon>Lactobacillales</taxon>
        <taxon>Lactobacillaceae</taxon>
        <taxon>Companilactobacillus</taxon>
    </lineage>
</organism>
<proteinExistence type="predicted"/>
<evidence type="ECO:0000313" key="3">
    <source>
        <dbReference type="Proteomes" id="UP000267208"/>
    </source>
</evidence>